<feature type="domain" description="Beta-ketoacyl-[acyl-carrier-protein] synthase III N-terminal" evidence="4">
    <location>
        <begin position="101"/>
        <end position="180"/>
    </location>
</feature>
<dbReference type="CDD" id="cd00830">
    <property type="entry name" value="KAS_III"/>
    <property type="match status" value="1"/>
</dbReference>
<proteinExistence type="predicted"/>
<dbReference type="PANTHER" id="PTHR34069">
    <property type="entry name" value="3-OXOACYL-[ACYL-CARRIER-PROTEIN] SYNTHASE 3"/>
    <property type="match status" value="1"/>
</dbReference>
<feature type="domain" description="Beta-ketoacyl-[acyl-carrier-protein] synthase III C-terminal" evidence="3">
    <location>
        <begin position="241"/>
        <end position="329"/>
    </location>
</feature>
<dbReference type="InterPro" id="IPR016039">
    <property type="entry name" value="Thiolase-like"/>
</dbReference>
<keyword evidence="2" id="KW-0012">Acyltransferase</keyword>
<evidence type="ECO:0000313" key="6">
    <source>
        <dbReference type="Proteomes" id="UP000426246"/>
    </source>
</evidence>
<dbReference type="Pfam" id="PF08541">
    <property type="entry name" value="ACP_syn_III_C"/>
    <property type="match status" value="1"/>
</dbReference>
<dbReference type="PANTHER" id="PTHR34069:SF2">
    <property type="entry name" value="BETA-KETOACYL-[ACYL-CARRIER-PROTEIN] SYNTHASE III"/>
    <property type="match status" value="1"/>
</dbReference>
<dbReference type="Gene3D" id="3.40.47.10">
    <property type="match status" value="1"/>
</dbReference>
<dbReference type="Proteomes" id="UP000426246">
    <property type="component" value="Chromosome"/>
</dbReference>
<keyword evidence="6" id="KW-1185">Reference proteome</keyword>
<organism evidence="5 6">
    <name type="scientific">Paenibacillus psychroresistens</name>
    <dbReference type="NCBI Taxonomy" id="1778678"/>
    <lineage>
        <taxon>Bacteria</taxon>
        <taxon>Bacillati</taxon>
        <taxon>Bacillota</taxon>
        <taxon>Bacilli</taxon>
        <taxon>Bacillales</taxon>
        <taxon>Paenibacillaceae</taxon>
        <taxon>Paenibacillus</taxon>
    </lineage>
</organism>
<dbReference type="GO" id="GO:0044550">
    <property type="term" value="P:secondary metabolite biosynthetic process"/>
    <property type="evidence" value="ECO:0007669"/>
    <property type="project" value="TreeGrafter"/>
</dbReference>
<dbReference type="EMBL" id="CP034235">
    <property type="protein sequence ID" value="QGQ98478.1"/>
    <property type="molecule type" value="Genomic_DNA"/>
</dbReference>
<gene>
    <name evidence="5" type="ORF">EHS13_28150</name>
</gene>
<evidence type="ECO:0000256" key="1">
    <source>
        <dbReference type="ARBA" id="ARBA00022679"/>
    </source>
</evidence>
<dbReference type="OrthoDB" id="9815506at2"/>
<evidence type="ECO:0000259" key="4">
    <source>
        <dbReference type="Pfam" id="PF08545"/>
    </source>
</evidence>
<dbReference type="SUPFAM" id="SSF53901">
    <property type="entry name" value="Thiolase-like"/>
    <property type="match status" value="1"/>
</dbReference>
<keyword evidence="1" id="KW-0808">Transferase</keyword>
<dbReference type="GO" id="GO:0006633">
    <property type="term" value="P:fatty acid biosynthetic process"/>
    <property type="evidence" value="ECO:0007669"/>
    <property type="project" value="InterPro"/>
</dbReference>
<evidence type="ECO:0000256" key="2">
    <source>
        <dbReference type="ARBA" id="ARBA00023315"/>
    </source>
</evidence>
<name>A0A6B8RTD9_9BACL</name>
<protein>
    <submittedName>
        <fullName evidence="5">Ketoacyl-ACP synthase III</fullName>
    </submittedName>
</protein>
<dbReference type="InterPro" id="IPR013747">
    <property type="entry name" value="ACP_syn_III_C"/>
</dbReference>
<sequence>MLIKSYIQSIEYYFPQKKEYNSTEDKITGKIGIYERNISTENEIASDFAVQAAEKLFQNSDFDKNQIDYLLYCTQSPDYILPTTACLIQERLKLPTTCGALDFNLGCSGYVYGLSLAKGLIETGIAKNVLLLTADTYSKYIHPQDKSVRVLFGDAGTASLISGMHSETDYIGPFVFGTDGRGANNLIIPAGGSREPISQESGIAIQDSFGNTRSRQNLYMNGPEIFNFTLQEIPLAFQTLLNKSSHEISDYDLFVFHQANKYMLEHLRKKLKIESEKFSIQMEDCGNTVSSTIPIALKREWANQRITLNSRMMLLGFGVGYSWAGCDIVWHENYS</sequence>
<dbReference type="AlphaFoldDB" id="A0A6B8RTD9"/>
<accession>A0A6B8RTD9</accession>
<dbReference type="KEGG" id="ppsc:EHS13_28150"/>
<dbReference type="Pfam" id="PF08545">
    <property type="entry name" value="ACP_syn_III"/>
    <property type="match status" value="1"/>
</dbReference>
<dbReference type="InterPro" id="IPR013751">
    <property type="entry name" value="ACP_syn_III_N"/>
</dbReference>
<reference evidence="6" key="1">
    <citation type="submission" date="2018-11" db="EMBL/GenBank/DDBJ databases">
        <title>Complete genome sequence of Paenibacillus sp. ML311-T8.</title>
        <authorList>
            <person name="Nam Y.-D."/>
            <person name="Kang J."/>
            <person name="Chung W.-H."/>
            <person name="Park Y.S."/>
        </authorList>
    </citation>
    <scope>NUCLEOTIDE SEQUENCE [LARGE SCALE GENOMIC DNA]</scope>
    <source>
        <strain evidence="6">ML311-T8</strain>
    </source>
</reference>
<dbReference type="GO" id="GO:0004315">
    <property type="term" value="F:3-oxoacyl-[acyl-carrier-protein] synthase activity"/>
    <property type="evidence" value="ECO:0007669"/>
    <property type="project" value="InterPro"/>
</dbReference>
<evidence type="ECO:0000313" key="5">
    <source>
        <dbReference type="EMBL" id="QGQ98478.1"/>
    </source>
</evidence>
<evidence type="ECO:0000259" key="3">
    <source>
        <dbReference type="Pfam" id="PF08541"/>
    </source>
</evidence>